<organism evidence="3">
    <name type="scientific">Tanacetum cinerariifolium</name>
    <name type="common">Dalmatian daisy</name>
    <name type="synonym">Chrysanthemum cinerariifolium</name>
    <dbReference type="NCBI Taxonomy" id="118510"/>
    <lineage>
        <taxon>Eukaryota</taxon>
        <taxon>Viridiplantae</taxon>
        <taxon>Streptophyta</taxon>
        <taxon>Embryophyta</taxon>
        <taxon>Tracheophyta</taxon>
        <taxon>Spermatophyta</taxon>
        <taxon>Magnoliopsida</taxon>
        <taxon>eudicotyledons</taxon>
        <taxon>Gunneridae</taxon>
        <taxon>Pentapetalae</taxon>
        <taxon>asterids</taxon>
        <taxon>campanulids</taxon>
        <taxon>Asterales</taxon>
        <taxon>Asteraceae</taxon>
        <taxon>Asteroideae</taxon>
        <taxon>Anthemideae</taxon>
        <taxon>Anthemidinae</taxon>
        <taxon>Tanacetum</taxon>
    </lineage>
</organism>
<sequence>MPRECLKIIESKSKVRQARSKAVVAKVITSSSTLTISSEVAELKDMVRALLLDKKNQSSALAQSLTPAPVKAVEPNCVTCGGAHSYQNGPATSRNDYRDNIQEYVSQAAAANYNQGNTDFRSQMVNQPPAYQALAYQAPIPQTQSVSKTDFESYIKANDAVLRNMQIQMANLTNLLSKFVYSNTASSSGSGRLPRNTITNPKEYLKGITTRSGVAYQGPTSPTPSKVMKQGTEVTKDQVQTSSSQSTAPVQPPVVQSKTQALVSEPVVAPVSVPMPNLKSSIPYPSSRDNERRPLIGNKEKLSEMARTLMNEHCLAVILNKLPRKLGDPDKFLIPCEFPGINECLALVDLGSIINLMPLFVWEGLSLSELTPTCMTLELADRSVSKPIGIAKDVSVKVGVLHFPADFVVVDFEPDPRVPLILERCFLKTGRALIDVHKGELTLHLACEEYSQEVLGFSNVTASGNPTSYDDPIVSIMYPTLTPFKDSDLLLFEEADAFLDLEDDPNLPKINPFYYDPEGKKLKVCEAKTVKYSVDEPPEVELKDLPPHLEYAFLKGDNKLPVIIAKELGDEEKSTLIKDYKPEVQHQRRVNPKIHDVIKKDFEKLLDAGLIYPISDSLWVSPIHCVPKKGDFTVVENEENKLIPTRLVTGWRVCIDYQKLNEATRKDHFPLPFMDQMLERLAGNEYYCFLDGFFGYFQIPIDPCDQEKTMFTCPYEMFPYRCMPFSLCNAPGTFQRCMVAIFHDMVEKMMEVFMDEFSVFGNSFENCLS</sequence>
<protein>
    <submittedName>
        <fullName evidence="3">DNA-directed DNA polymerase</fullName>
    </submittedName>
</protein>
<dbReference type="PANTHER" id="PTHR24559">
    <property type="entry name" value="TRANSPOSON TY3-I GAG-POL POLYPROTEIN"/>
    <property type="match status" value="1"/>
</dbReference>
<dbReference type="CDD" id="cd01647">
    <property type="entry name" value="RT_LTR"/>
    <property type="match status" value="1"/>
</dbReference>
<dbReference type="InterPro" id="IPR021109">
    <property type="entry name" value="Peptidase_aspartic_dom_sf"/>
</dbReference>
<proteinExistence type="predicted"/>
<evidence type="ECO:0000259" key="2">
    <source>
        <dbReference type="Pfam" id="PF00078"/>
    </source>
</evidence>
<dbReference type="EMBL" id="BKCJ010385769">
    <property type="protein sequence ID" value="GFA20799.1"/>
    <property type="molecule type" value="Genomic_DNA"/>
</dbReference>
<feature type="region of interest" description="Disordered" evidence="1">
    <location>
        <begin position="213"/>
        <end position="253"/>
    </location>
</feature>
<feature type="non-terminal residue" evidence="3">
    <location>
        <position position="769"/>
    </location>
</feature>
<feature type="domain" description="Reverse transcriptase" evidence="2">
    <location>
        <begin position="648"/>
        <end position="764"/>
    </location>
</feature>
<dbReference type="AlphaFoldDB" id="A0A699J955"/>
<dbReference type="InterPro" id="IPR043128">
    <property type="entry name" value="Rev_trsase/Diguanyl_cyclase"/>
</dbReference>
<dbReference type="Gene3D" id="2.40.70.10">
    <property type="entry name" value="Acid Proteases"/>
    <property type="match status" value="1"/>
</dbReference>
<dbReference type="Pfam" id="PF00078">
    <property type="entry name" value="RVT_1"/>
    <property type="match status" value="1"/>
</dbReference>
<evidence type="ECO:0000313" key="3">
    <source>
        <dbReference type="EMBL" id="GFA20799.1"/>
    </source>
</evidence>
<evidence type="ECO:0000256" key="1">
    <source>
        <dbReference type="SAM" id="MobiDB-lite"/>
    </source>
</evidence>
<keyword evidence="3" id="KW-0239">DNA-directed DNA polymerase</keyword>
<reference evidence="3" key="1">
    <citation type="journal article" date="2019" name="Sci. Rep.">
        <title>Draft genome of Tanacetum cinerariifolium, the natural source of mosquito coil.</title>
        <authorList>
            <person name="Yamashiro T."/>
            <person name="Shiraishi A."/>
            <person name="Satake H."/>
            <person name="Nakayama K."/>
        </authorList>
    </citation>
    <scope>NUCLEOTIDE SEQUENCE</scope>
</reference>
<dbReference type="InterPro" id="IPR000477">
    <property type="entry name" value="RT_dom"/>
</dbReference>
<accession>A0A699J955</accession>
<dbReference type="Gene3D" id="3.30.70.270">
    <property type="match status" value="1"/>
</dbReference>
<dbReference type="GO" id="GO:0003887">
    <property type="term" value="F:DNA-directed DNA polymerase activity"/>
    <property type="evidence" value="ECO:0007669"/>
    <property type="project" value="UniProtKB-KW"/>
</dbReference>
<gene>
    <name evidence="3" type="ORF">Tci_592771</name>
</gene>
<feature type="compositionally biased region" description="Polar residues" evidence="1">
    <location>
        <begin position="237"/>
        <end position="253"/>
    </location>
</feature>
<dbReference type="SUPFAM" id="SSF56672">
    <property type="entry name" value="DNA/RNA polymerases"/>
    <property type="match status" value="1"/>
</dbReference>
<comment type="caution">
    <text evidence="3">The sequence shown here is derived from an EMBL/GenBank/DDBJ whole genome shotgun (WGS) entry which is preliminary data.</text>
</comment>
<dbReference type="Gene3D" id="3.10.10.10">
    <property type="entry name" value="HIV Type 1 Reverse Transcriptase, subunit A, domain 1"/>
    <property type="match status" value="1"/>
</dbReference>
<name>A0A699J955_TANCI</name>
<keyword evidence="3" id="KW-0548">Nucleotidyltransferase</keyword>
<dbReference type="InterPro" id="IPR053134">
    <property type="entry name" value="RNA-dir_DNA_polymerase"/>
</dbReference>
<dbReference type="PANTHER" id="PTHR24559:SF444">
    <property type="entry name" value="REVERSE TRANSCRIPTASE DOMAIN-CONTAINING PROTEIN"/>
    <property type="match status" value="1"/>
</dbReference>
<keyword evidence="3" id="KW-0808">Transferase</keyword>
<dbReference type="InterPro" id="IPR043502">
    <property type="entry name" value="DNA/RNA_pol_sf"/>
</dbReference>
<dbReference type="CDD" id="cd00303">
    <property type="entry name" value="retropepsin_like"/>
    <property type="match status" value="1"/>
</dbReference>